<evidence type="ECO:0000256" key="1">
    <source>
        <dbReference type="SAM" id="MobiDB-lite"/>
    </source>
</evidence>
<organism evidence="2 3">
    <name type="scientific">Komagataeibacter xylinus</name>
    <name type="common">Gluconacetobacter xylinus</name>
    <dbReference type="NCBI Taxonomy" id="28448"/>
    <lineage>
        <taxon>Bacteria</taxon>
        <taxon>Pseudomonadati</taxon>
        <taxon>Pseudomonadota</taxon>
        <taxon>Alphaproteobacteria</taxon>
        <taxon>Acetobacterales</taxon>
        <taxon>Acetobacteraceae</taxon>
        <taxon>Komagataeibacter</taxon>
    </lineage>
</organism>
<protein>
    <submittedName>
        <fullName evidence="2">Uncharacterized protein</fullName>
    </submittedName>
</protein>
<name>A0A857FQM1_KOMXY</name>
<dbReference type="AlphaFoldDB" id="A0A857FQM1"/>
<reference evidence="2 3" key="1">
    <citation type="journal article" date="2020" name="Carbohydr. Polym.">
        <title>Characterization and optimization of production of bacterial cellulose from strain CGMCC 17276 based on whole-genome analysis.</title>
        <authorList>
            <person name="Lu T."/>
            <person name="Gao H."/>
            <person name="Liao B."/>
            <person name="Wu J."/>
            <person name="Zhang W."/>
            <person name="Huang J."/>
            <person name="Liu M."/>
            <person name="Huang J."/>
            <person name="Chang Z."/>
            <person name="Jin M."/>
            <person name="Yi Z."/>
            <person name="Jiang D."/>
        </authorList>
    </citation>
    <scope>NUCLEOTIDE SEQUENCE [LARGE SCALE GENOMIC DNA]</scope>
    <source>
        <strain evidence="2 3">CGMCC 17276</strain>
    </source>
</reference>
<evidence type="ECO:0000313" key="3">
    <source>
        <dbReference type="Proteomes" id="UP000464674"/>
    </source>
</evidence>
<sequence>MMVDATINPLSRHGGLKSQPAQHRAAMKVLYGRSVCQNADFLKKGGPPKPLFFFINYLHDFRIDSPATMP</sequence>
<dbReference type="EMBL" id="CP041348">
    <property type="protein sequence ID" value="QHC35799.1"/>
    <property type="molecule type" value="Genomic_DNA"/>
</dbReference>
<dbReference type="Proteomes" id="UP000464674">
    <property type="component" value="Chromosome"/>
</dbReference>
<accession>A0A857FQM1</accession>
<dbReference type="RefSeq" id="WP_159262204.1">
    <property type="nucleotide sequence ID" value="NZ_CP041348.1"/>
</dbReference>
<gene>
    <name evidence="2" type="ORF">FMA36_10165</name>
</gene>
<proteinExistence type="predicted"/>
<feature type="region of interest" description="Disordered" evidence="1">
    <location>
        <begin position="1"/>
        <end position="20"/>
    </location>
</feature>
<evidence type="ECO:0000313" key="2">
    <source>
        <dbReference type="EMBL" id="QHC35799.1"/>
    </source>
</evidence>